<evidence type="ECO:0000259" key="1">
    <source>
        <dbReference type="Pfam" id="PF04754"/>
    </source>
</evidence>
<keyword evidence="3" id="KW-1185">Reference proteome</keyword>
<dbReference type="InterPro" id="IPR006842">
    <property type="entry name" value="Transposase_31"/>
</dbReference>
<protein>
    <recommendedName>
        <fullName evidence="1">Transposase (putative) YhgA-like domain-containing protein</fullName>
    </recommendedName>
</protein>
<name>A0A1Z4MZ86_9CYAN</name>
<dbReference type="KEGG" id="ttq:NIES37_27120"/>
<dbReference type="EMBL" id="AP018248">
    <property type="protein sequence ID" value="BAY98760.1"/>
    <property type="molecule type" value="Genomic_DNA"/>
</dbReference>
<sequence length="297" mass="34902">MIDHDRLFKELLSTFFVEFLDLFLPQIVSQIDRSSIQFLPQEVFTDVTSGERKEIDILAQVYYRNQDTCFLIHVENQSYTESVFAKRMFKYFARLYEKYDLAIYPVVIFSFDEPKRPETQIHTVTFPDLKVLEFQFTAIQLNRLSWRDFLQQHNPVAAALMAKMNIPVNERPQVKAECLRLLATLKLDPARMQLILGFVDTYLQLSAAEETIFKAAIDTMNLDEKEEVMEIVTSWEQRGMQAERQATIIEVLKLRFGDIDAALEQIIPKLAQLPREDYLSLLWRLSREQLLARFQSE</sequence>
<evidence type="ECO:0000313" key="3">
    <source>
        <dbReference type="Proteomes" id="UP000218785"/>
    </source>
</evidence>
<dbReference type="AlphaFoldDB" id="A0A1Z4MZ86"/>
<dbReference type="PANTHER" id="PTHR35586:SF1">
    <property type="entry name" value="SLL1691 PROTEIN"/>
    <property type="match status" value="1"/>
</dbReference>
<dbReference type="RefSeq" id="WP_096576426.1">
    <property type="nucleotide sequence ID" value="NZ_CAWNJS010000001.1"/>
</dbReference>
<proteinExistence type="predicted"/>
<evidence type="ECO:0000313" key="2">
    <source>
        <dbReference type="EMBL" id="BAY98760.1"/>
    </source>
</evidence>
<dbReference type="Pfam" id="PF04754">
    <property type="entry name" value="Transposase_31"/>
    <property type="match status" value="1"/>
</dbReference>
<gene>
    <name evidence="2" type="ORF">NIES37_27120</name>
</gene>
<feature type="domain" description="Transposase (putative) YhgA-like" evidence="1">
    <location>
        <begin position="3"/>
        <end position="100"/>
    </location>
</feature>
<dbReference type="Proteomes" id="UP000218785">
    <property type="component" value="Chromosome"/>
</dbReference>
<accession>A0A1Z4MZ86</accession>
<reference evidence="2 3" key="1">
    <citation type="submission" date="2017-06" db="EMBL/GenBank/DDBJ databases">
        <title>Genome sequencing of cyanobaciteial culture collection at National Institute for Environmental Studies (NIES).</title>
        <authorList>
            <person name="Hirose Y."/>
            <person name="Shimura Y."/>
            <person name="Fujisawa T."/>
            <person name="Nakamura Y."/>
            <person name="Kawachi M."/>
        </authorList>
    </citation>
    <scope>NUCLEOTIDE SEQUENCE [LARGE SCALE GENOMIC DNA]</scope>
    <source>
        <strain evidence="2 3">NIES-37</strain>
    </source>
</reference>
<dbReference type="PANTHER" id="PTHR35586">
    <property type="entry name" value="SLL1691 PROTEIN"/>
    <property type="match status" value="1"/>
</dbReference>
<organism evidence="2 3">
    <name type="scientific">Tolypothrix tenuis PCC 7101</name>
    <dbReference type="NCBI Taxonomy" id="231146"/>
    <lineage>
        <taxon>Bacteria</taxon>
        <taxon>Bacillati</taxon>
        <taxon>Cyanobacteriota</taxon>
        <taxon>Cyanophyceae</taxon>
        <taxon>Nostocales</taxon>
        <taxon>Tolypothrichaceae</taxon>
        <taxon>Tolypothrix</taxon>
    </lineage>
</organism>